<feature type="domain" description="Glycosyl hydrolase family 95 catalytic" evidence="3">
    <location>
        <begin position="451"/>
        <end position="543"/>
    </location>
</feature>
<dbReference type="Gene3D" id="1.50.10.10">
    <property type="match status" value="2"/>
</dbReference>
<dbReference type="InterPro" id="IPR012341">
    <property type="entry name" value="6hp_glycosidase-like_sf"/>
</dbReference>
<dbReference type="RefSeq" id="WP_109639633.1">
    <property type="nucleotide sequence ID" value="NZ_QGHB01000010.1"/>
</dbReference>
<evidence type="ECO:0000259" key="3">
    <source>
        <dbReference type="Pfam" id="PF22124"/>
    </source>
</evidence>
<dbReference type="InterPro" id="IPR054363">
    <property type="entry name" value="GH95_cat"/>
</dbReference>
<dbReference type="Proteomes" id="UP000246005">
    <property type="component" value="Unassembled WGS sequence"/>
</dbReference>
<organism evidence="4 5">
    <name type="scientific">Lentzea atacamensis</name>
    <dbReference type="NCBI Taxonomy" id="531938"/>
    <lineage>
        <taxon>Bacteria</taxon>
        <taxon>Bacillati</taxon>
        <taxon>Actinomycetota</taxon>
        <taxon>Actinomycetes</taxon>
        <taxon>Pseudonocardiales</taxon>
        <taxon>Pseudonocardiaceae</taxon>
        <taxon>Lentzea</taxon>
    </lineage>
</organism>
<evidence type="ECO:0000259" key="2">
    <source>
        <dbReference type="Pfam" id="PF21307"/>
    </source>
</evidence>
<accession>A0A316HUT8</accession>
<proteinExistence type="predicted"/>
<feature type="domain" description="Glycosyl hydrolase family 95 N-terminal" evidence="1">
    <location>
        <begin position="60"/>
        <end position="127"/>
    </location>
</feature>
<dbReference type="Pfam" id="PF21307">
    <property type="entry name" value="Glyco_hydro_95_C"/>
    <property type="match status" value="1"/>
</dbReference>
<dbReference type="InterPro" id="IPR008928">
    <property type="entry name" value="6-hairpin_glycosidase_sf"/>
</dbReference>
<dbReference type="InterPro" id="IPR049053">
    <property type="entry name" value="AFCA-like_C"/>
</dbReference>
<dbReference type="Gene3D" id="2.70.98.50">
    <property type="entry name" value="putative glycoside hydrolase family protein from bacillus halodurans"/>
    <property type="match status" value="1"/>
</dbReference>
<dbReference type="Pfam" id="PF22124">
    <property type="entry name" value="Glyco_hydro_95_cat"/>
    <property type="match status" value="2"/>
</dbReference>
<evidence type="ECO:0000313" key="4">
    <source>
        <dbReference type="EMBL" id="PWK83840.1"/>
    </source>
</evidence>
<gene>
    <name evidence="4" type="ORF">C8D88_110296</name>
</gene>
<evidence type="ECO:0000313" key="5">
    <source>
        <dbReference type="Proteomes" id="UP000246005"/>
    </source>
</evidence>
<dbReference type="SUPFAM" id="SSF48208">
    <property type="entry name" value="Six-hairpin glycosidases"/>
    <property type="match status" value="1"/>
</dbReference>
<dbReference type="InterPro" id="IPR027414">
    <property type="entry name" value="GH95_N_dom"/>
</dbReference>
<sequence>MTRLWFTAPAGAREEALPLGSGRLGALCFGGVDTELVQLNDDRLWTGSPLPPPPGDVEPDSAKYLPLANLMLVGGPARADSYRRELDLRTGVYTMAYRTGSAEVRREAVCHGGLHVLALRVTGAQVGLLLRGALPGEHFTSSGRVVGVRGRVPQGMAWAVVAAVDGDTVFVTTEAGYRGPGTEPVDDPTECSRLALARVEWARRLGWASFRDEAVRSHQALFDRVSLQLGPVPDLPTGERLARPDRTLAALLFQYGRYLLITGSRPGTLPATPQGIWNPHTDSVPHAGDTLRMTYWPAEAAALPECHEPLLEFVAKLSGFGSVTAKALHGAPGWVAHHNSDPWCLTTPAGEDGDPAWPMAAAWLSRHLWEHYAFSGDDGWLRDHAWPALRGAAEFFLHWLGSNGEPASAMDLALTAELFSNLLLAAGVLGIRDDVVDGVRGIELPEADRPHLFGLYPGDQIDRVRTPELADEAERALVAMGDGGTGWSLAWKAALWARLGDGDRAHTLLSTLLSDGVHGNLLCAEPCQLDGNLGATAAIAEMLLQSHTGELRLLPALPSAWPTGVVRGLRARGGVAVDLWWDEGELRAVGLRGLGAEKTVTLTYRGRTAEVTVRPDMLLMLDERLGSADGLT</sequence>
<dbReference type="Pfam" id="PF14498">
    <property type="entry name" value="Glyco_hyd_65N_2"/>
    <property type="match status" value="2"/>
</dbReference>
<protein>
    <submittedName>
        <fullName evidence="4">Alpha-L-fucosidase 2</fullName>
    </submittedName>
</protein>
<dbReference type="EMBL" id="QGHB01000010">
    <property type="protein sequence ID" value="PWK83840.1"/>
    <property type="molecule type" value="Genomic_DNA"/>
</dbReference>
<name>A0A316HUT8_9PSEU</name>
<feature type="domain" description="Glycosyl hydrolase family 95 N-terminal" evidence="1">
    <location>
        <begin position="4"/>
        <end position="50"/>
    </location>
</feature>
<dbReference type="GO" id="GO:0005975">
    <property type="term" value="P:carbohydrate metabolic process"/>
    <property type="evidence" value="ECO:0007669"/>
    <property type="project" value="InterPro"/>
</dbReference>
<feature type="domain" description="Glycosyl hydrolase family 95 catalytic" evidence="3">
    <location>
        <begin position="207"/>
        <end position="402"/>
    </location>
</feature>
<evidence type="ECO:0000259" key="1">
    <source>
        <dbReference type="Pfam" id="PF14498"/>
    </source>
</evidence>
<dbReference type="AlphaFoldDB" id="A0A316HUT8"/>
<dbReference type="GO" id="GO:0004560">
    <property type="term" value="F:alpha-L-fucosidase activity"/>
    <property type="evidence" value="ECO:0007669"/>
    <property type="project" value="TreeGrafter"/>
</dbReference>
<feature type="domain" description="Alpha fucosidase A-like C-terminal" evidence="2">
    <location>
        <begin position="545"/>
        <end position="604"/>
    </location>
</feature>
<dbReference type="PANTHER" id="PTHR31084">
    <property type="entry name" value="ALPHA-L-FUCOSIDASE 2"/>
    <property type="match status" value="1"/>
</dbReference>
<reference evidence="4 5" key="1">
    <citation type="submission" date="2018-05" db="EMBL/GenBank/DDBJ databases">
        <title>Genomic Encyclopedia of Type Strains, Phase IV (KMG-IV): sequencing the most valuable type-strain genomes for metagenomic binning, comparative biology and taxonomic classification.</title>
        <authorList>
            <person name="Goeker M."/>
        </authorList>
    </citation>
    <scope>NUCLEOTIDE SEQUENCE [LARGE SCALE GENOMIC DNA]</scope>
    <source>
        <strain evidence="4 5">DSM 45480</strain>
    </source>
</reference>
<dbReference type="PANTHER" id="PTHR31084:SF0">
    <property type="entry name" value="ALPHA-L-FUCOSIDASE 2"/>
    <property type="match status" value="1"/>
</dbReference>
<comment type="caution">
    <text evidence="4">The sequence shown here is derived from an EMBL/GenBank/DDBJ whole genome shotgun (WGS) entry which is preliminary data.</text>
</comment>